<dbReference type="PANTHER" id="PTHR44591:SF3">
    <property type="entry name" value="RESPONSE REGULATORY DOMAIN-CONTAINING PROTEIN"/>
    <property type="match status" value="1"/>
</dbReference>
<dbReference type="PROSITE" id="PS50110">
    <property type="entry name" value="RESPONSE_REGULATORY"/>
    <property type="match status" value="1"/>
</dbReference>
<dbReference type="GO" id="GO:0000160">
    <property type="term" value="P:phosphorelay signal transduction system"/>
    <property type="evidence" value="ECO:0007669"/>
    <property type="project" value="InterPro"/>
</dbReference>
<dbReference type="CDD" id="cd16936">
    <property type="entry name" value="HATPase_RsbW-like"/>
    <property type="match status" value="1"/>
</dbReference>
<dbReference type="EMBL" id="QPGB01000002">
    <property type="protein sequence ID" value="RCS58023.1"/>
    <property type="molecule type" value="Genomic_DNA"/>
</dbReference>
<protein>
    <submittedName>
        <fullName evidence="5">Response regulator</fullName>
    </submittedName>
</protein>
<gene>
    <name evidence="5" type="ORF">DU000_04050</name>
</gene>
<dbReference type="Gene3D" id="3.30.565.10">
    <property type="entry name" value="Histidine kinase-like ATPase, C-terminal domain"/>
    <property type="match status" value="1"/>
</dbReference>
<dbReference type="Pfam" id="PF13581">
    <property type="entry name" value="HATPase_c_2"/>
    <property type="match status" value="1"/>
</dbReference>
<dbReference type="AlphaFoldDB" id="A0A368L3G2"/>
<comment type="caution">
    <text evidence="5">The sequence shown here is derived from an EMBL/GenBank/DDBJ whole genome shotgun (WGS) entry which is preliminary data.</text>
</comment>
<dbReference type="InterPro" id="IPR036890">
    <property type="entry name" value="HATPase_C_sf"/>
</dbReference>
<accession>A0A368L3G2</accession>
<keyword evidence="1 2" id="KW-0597">Phosphoprotein</keyword>
<keyword evidence="6" id="KW-1185">Reference proteome</keyword>
<dbReference type="InterPro" id="IPR003594">
    <property type="entry name" value="HATPase_dom"/>
</dbReference>
<name>A0A368L3G2_9BURK</name>
<dbReference type="Pfam" id="PF00072">
    <property type="entry name" value="Response_reg"/>
    <property type="match status" value="1"/>
</dbReference>
<organism evidence="5 6">
    <name type="scientific">Parvibium lacunae</name>
    <dbReference type="NCBI Taxonomy" id="1888893"/>
    <lineage>
        <taxon>Bacteria</taxon>
        <taxon>Pseudomonadati</taxon>
        <taxon>Pseudomonadota</taxon>
        <taxon>Betaproteobacteria</taxon>
        <taxon>Burkholderiales</taxon>
        <taxon>Alcaligenaceae</taxon>
        <taxon>Parvibium</taxon>
    </lineage>
</organism>
<feature type="domain" description="Response regulatory" evidence="4">
    <location>
        <begin position="8"/>
        <end position="125"/>
    </location>
</feature>
<evidence type="ECO:0000313" key="6">
    <source>
        <dbReference type="Proteomes" id="UP000252357"/>
    </source>
</evidence>
<dbReference type="InterPro" id="IPR050595">
    <property type="entry name" value="Bact_response_regulator"/>
</dbReference>
<evidence type="ECO:0000256" key="1">
    <source>
        <dbReference type="ARBA" id="ARBA00022553"/>
    </source>
</evidence>
<dbReference type="SMART" id="SM00448">
    <property type="entry name" value="REC"/>
    <property type="match status" value="1"/>
</dbReference>
<sequence>MNPGNQAMILVVDDEPLNLEIIGEYLDDPRFVLTFAENGQEAWEKLQQSPPFDLIVLDRMMPVMDGMELLHKLKAESRFSKIPVIMQTAAASKEQVAEGLRQGAYYYLTKPYEEEILRSIVESALGEQQRLENLREELKAQAGLMKLLHQAEYHFRTLEEARRLAALLAETCPNPSKAMTGLAELMINAVEHGNLGITYSEKSRLNAEGRWSDEIELRLQQPLYAEKFATVSLQRETNQIRFTITDQGNGFNPEGYLELSAERAFDTHGRGIAMAKMFSFHSIEYQGKGNIAVAIVDLS</sequence>
<dbReference type="SUPFAM" id="SSF52172">
    <property type="entry name" value="CheY-like"/>
    <property type="match status" value="1"/>
</dbReference>
<proteinExistence type="predicted"/>
<dbReference type="OrthoDB" id="9103936at2"/>
<evidence type="ECO:0000259" key="4">
    <source>
        <dbReference type="PROSITE" id="PS50110"/>
    </source>
</evidence>
<feature type="modified residue" description="4-aspartylphosphate" evidence="2">
    <location>
        <position position="58"/>
    </location>
</feature>
<dbReference type="RefSeq" id="WP_114402110.1">
    <property type="nucleotide sequence ID" value="NZ_QPGB01000002.1"/>
</dbReference>
<dbReference type="PANTHER" id="PTHR44591">
    <property type="entry name" value="STRESS RESPONSE REGULATOR PROTEIN 1"/>
    <property type="match status" value="1"/>
</dbReference>
<dbReference type="InterPro" id="IPR011006">
    <property type="entry name" value="CheY-like_superfamily"/>
</dbReference>
<evidence type="ECO:0000256" key="2">
    <source>
        <dbReference type="PROSITE-ProRule" id="PRU00169"/>
    </source>
</evidence>
<dbReference type="Gene3D" id="3.40.50.2300">
    <property type="match status" value="1"/>
</dbReference>
<keyword evidence="3" id="KW-0175">Coiled coil</keyword>
<dbReference type="InterPro" id="IPR001789">
    <property type="entry name" value="Sig_transdc_resp-reg_receiver"/>
</dbReference>
<feature type="coiled-coil region" evidence="3">
    <location>
        <begin position="121"/>
        <end position="151"/>
    </location>
</feature>
<dbReference type="SUPFAM" id="SSF55874">
    <property type="entry name" value="ATPase domain of HSP90 chaperone/DNA topoisomerase II/histidine kinase"/>
    <property type="match status" value="1"/>
</dbReference>
<evidence type="ECO:0000256" key="3">
    <source>
        <dbReference type="SAM" id="Coils"/>
    </source>
</evidence>
<evidence type="ECO:0000313" key="5">
    <source>
        <dbReference type="EMBL" id="RCS58023.1"/>
    </source>
</evidence>
<dbReference type="Proteomes" id="UP000252357">
    <property type="component" value="Unassembled WGS sequence"/>
</dbReference>
<reference evidence="5 6" key="1">
    <citation type="journal article" date="2018" name="Int. J. Syst. Evol. Microbiol.">
        <title>Parvibium lacunae gen. nov., sp. nov., a new member of the family Alcaligenaceae isolated from a freshwater pond.</title>
        <authorList>
            <person name="Chen W.M."/>
            <person name="Xie P.B."/>
            <person name="Hsu M.Y."/>
            <person name="Sheu S.Y."/>
        </authorList>
    </citation>
    <scope>NUCLEOTIDE SEQUENCE [LARGE SCALE GENOMIC DNA]</scope>
    <source>
        <strain evidence="5 6">KMB9</strain>
    </source>
</reference>